<keyword evidence="3" id="KW-1185">Reference proteome</keyword>
<feature type="region of interest" description="Disordered" evidence="1">
    <location>
        <begin position="96"/>
        <end position="243"/>
    </location>
</feature>
<proteinExistence type="predicted"/>
<sequence length="266" mass="29982">MAESDHETLTSESGMRKFFRGILPHWPDSSPQGGATPVHNETLDTDNTRLKRKSSLLREKDESEDSDYEENLPSCKRQRITVAAMSRLFAKFSLCDGEHSNDVPPGDKSEDTSTTNSNLDEKLAIPAQTSQPDPSSSGNTEEKDVSTAHSNNNDEDIPNMNNKVSEFKKVKRDNKPADLDDPPVGKRRKTGDVASEREENDERLPEKSDAPSEDAGKNNKRQVEVNESDNDEDKERSSKVKRTRRLRRGLRLCTNITCYIEQVLYN</sequence>
<name>A0A8J5MK40_HOMAM</name>
<reference evidence="2" key="1">
    <citation type="journal article" date="2021" name="Sci. Adv.">
        <title>The American lobster genome reveals insights on longevity, neural, and immune adaptations.</title>
        <authorList>
            <person name="Polinski J.M."/>
            <person name="Zimin A.V."/>
            <person name="Clark K.F."/>
            <person name="Kohn A.B."/>
            <person name="Sadowski N."/>
            <person name="Timp W."/>
            <person name="Ptitsyn A."/>
            <person name="Khanna P."/>
            <person name="Romanova D.Y."/>
            <person name="Williams P."/>
            <person name="Greenwood S.J."/>
            <person name="Moroz L.L."/>
            <person name="Walt D.R."/>
            <person name="Bodnar A.G."/>
        </authorList>
    </citation>
    <scope>NUCLEOTIDE SEQUENCE</scope>
    <source>
        <strain evidence="2">GMGI-L3</strain>
    </source>
</reference>
<organism evidence="2 3">
    <name type="scientific">Homarus americanus</name>
    <name type="common">American lobster</name>
    <dbReference type="NCBI Taxonomy" id="6706"/>
    <lineage>
        <taxon>Eukaryota</taxon>
        <taxon>Metazoa</taxon>
        <taxon>Ecdysozoa</taxon>
        <taxon>Arthropoda</taxon>
        <taxon>Crustacea</taxon>
        <taxon>Multicrustacea</taxon>
        <taxon>Malacostraca</taxon>
        <taxon>Eumalacostraca</taxon>
        <taxon>Eucarida</taxon>
        <taxon>Decapoda</taxon>
        <taxon>Pleocyemata</taxon>
        <taxon>Astacidea</taxon>
        <taxon>Nephropoidea</taxon>
        <taxon>Nephropidae</taxon>
        <taxon>Homarus</taxon>
    </lineage>
</organism>
<dbReference type="AlphaFoldDB" id="A0A8J5MK40"/>
<feature type="compositionally biased region" description="Polar residues" evidence="1">
    <location>
        <begin position="127"/>
        <end position="139"/>
    </location>
</feature>
<evidence type="ECO:0000313" key="2">
    <source>
        <dbReference type="EMBL" id="KAG7154433.1"/>
    </source>
</evidence>
<accession>A0A8J5MK40</accession>
<feature type="compositionally biased region" description="Basic and acidic residues" evidence="1">
    <location>
        <begin position="190"/>
        <end position="224"/>
    </location>
</feature>
<evidence type="ECO:0000256" key="1">
    <source>
        <dbReference type="SAM" id="MobiDB-lite"/>
    </source>
</evidence>
<feature type="region of interest" description="Disordered" evidence="1">
    <location>
        <begin position="20"/>
        <end position="77"/>
    </location>
</feature>
<dbReference type="Proteomes" id="UP000747542">
    <property type="component" value="Unassembled WGS sequence"/>
</dbReference>
<protein>
    <submittedName>
        <fullName evidence="2">Uncharacterized protein</fullName>
    </submittedName>
</protein>
<dbReference type="EMBL" id="JAHLQT010044460">
    <property type="protein sequence ID" value="KAG7154433.1"/>
    <property type="molecule type" value="Genomic_DNA"/>
</dbReference>
<feature type="compositionally biased region" description="Basic and acidic residues" evidence="1">
    <location>
        <begin position="96"/>
        <end position="111"/>
    </location>
</feature>
<gene>
    <name evidence="2" type="ORF">Hamer_G018174</name>
</gene>
<evidence type="ECO:0000313" key="3">
    <source>
        <dbReference type="Proteomes" id="UP000747542"/>
    </source>
</evidence>
<comment type="caution">
    <text evidence="2">The sequence shown here is derived from an EMBL/GenBank/DDBJ whole genome shotgun (WGS) entry which is preliminary data.</text>
</comment>
<feature type="compositionally biased region" description="Basic and acidic residues" evidence="1">
    <location>
        <begin position="165"/>
        <end position="178"/>
    </location>
</feature>